<dbReference type="EMBL" id="JAVIJP010000036">
    <property type="protein sequence ID" value="KAL3628956.1"/>
    <property type="molecule type" value="Genomic_DNA"/>
</dbReference>
<comment type="caution">
    <text evidence="1">The sequence shown here is derived from an EMBL/GenBank/DDBJ whole genome shotgun (WGS) entry which is preliminary data.</text>
</comment>
<name>A0ABD3CGH1_9LAMI</name>
<dbReference type="AlphaFoldDB" id="A0ABD3CGH1"/>
<gene>
    <name evidence="1" type="ORF">CASFOL_028002</name>
</gene>
<reference evidence="2" key="1">
    <citation type="journal article" date="2024" name="IScience">
        <title>Strigolactones Initiate the Formation of Haustorium-like Structures in Castilleja.</title>
        <authorList>
            <person name="Buerger M."/>
            <person name="Peterson D."/>
            <person name="Chory J."/>
        </authorList>
    </citation>
    <scope>NUCLEOTIDE SEQUENCE [LARGE SCALE GENOMIC DNA]</scope>
</reference>
<sequence length="125" mass="14319">MAEMARVCRIRGVWRWAGRVLGVSLPDPGRLAGLEAKRRGLIRLGLSRWRRKARARRGFWKWQRVAARKEEIRRLYDVGPNWCPTAAIRLATRVRELAETRRRCAGAAATIDGERTAVVDGLRTE</sequence>
<dbReference type="Proteomes" id="UP001632038">
    <property type="component" value="Unassembled WGS sequence"/>
</dbReference>
<organism evidence="1 2">
    <name type="scientific">Castilleja foliolosa</name>
    <dbReference type="NCBI Taxonomy" id="1961234"/>
    <lineage>
        <taxon>Eukaryota</taxon>
        <taxon>Viridiplantae</taxon>
        <taxon>Streptophyta</taxon>
        <taxon>Embryophyta</taxon>
        <taxon>Tracheophyta</taxon>
        <taxon>Spermatophyta</taxon>
        <taxon>Magnoliopsida</taxon>
        <taxon>eudicotyledons</taxon>
        <taxon>Gunneridae</taxon>
        <taxon>Pentapetalae</taxon>
        <taxon>asterids</taxon>
        <taxon>lamiids</taxon>
        <taxon>Lamiales</taxon>
        <taxon>Orobanchaceae</taxon>
        <taxon>Pedicularideae</taxon>
        <taxon>Castillejinae</taxon>
        <taxon>Castilleja</taxon>
    </lineage>
</organism>
<evidence type="ECO:0000313" key="1">
    <source>
        <dbReference type="EMBL" id="KAL3628956.1"/>
    </source>
</evidence>
<accession>A0ABD3CGH1</accession>
<proteinExistence type="predicted"/>
<keyword evidence="2" id="KW-1185">Reference proteome</keyword>
<evidence type="ECO:0000313" key="2">
    <source>
        <dbReference type="Proteomes" id="UP001632038"/>
    </source>
</evidence>
<protein>
    <submittedName>
        <fullName evidence="1">Uncharacterized protein</fullName>
    </submittedName>
</protein>